<dbReference type="GO" id="GO:0005549">
    <property type="term" value="F:odorant binding"/>
    <property type="evidence" value="ECO:0007669"/>
    <property type="project" value="InterPro"/>
</dbReference>
<evidence type="ECO:0000256" key="1">
    <source>
        <dbReference type="SAM" id="SignalP"/>
    </source>
</evidence>
<gene>
    <name evidence="2" type="primary">105261916</name>
</gene>
<organism evidence="2">
    <name type="scientific">Musca domestica</name>
    <name type="common">House fly</name>
    <dbReference type="NCBI Taxonomy" id="7370"/>
    <lineage>
        <taxon>Eukaryota</taxon>
        <taxon>Metazoa</taxon>
        <taxon>Ecdysozoa</taxon>
        <taxon>Arthropoda</taxon>
        <taxon>Hexapoda</taxon>
        <taxon>Insecta</taxon>
        <taxon>Pterygota</taxon>
        <taxon>Neoptera</taxon>
        <taxon>Endopterygota</taxon>
        <taxon>Diptera</taxon>
        <taxon>Brachycera</taxon>
        <taxon>Muscomorpha</taxon>
        <taxon>Muscoidea</taxon>
        <taxon>Muscidae</taxon>
        <taxon>Musca</taxon>
    </lineage>
</organism>
<proteinExistence type="predicted"/>
<dbReference type="CDD" id="cd23992">
    <property type="entry name" value="PBP_GOBP"/>
    <property type="match status" value="1"/>
</dbReference>
<evidence type="ECO:0000313" key="2">
    <source>
        <dbReference type="EnsemblMetazoa" id="MDOA016006-PA"/>
    </source>
</evidence>
<dbReference type="SMART" id="SM00708">
    <property type="entry name" value="PhBP"/>
    <property type="match status" value="1"/>
</dbReference>
<dbReference type="InterPro" id="IPR036728">
    <property type="entry name" value="PBP_GOBP_sf"/>
</dbReference>
<sequence>MMLFYWTLCVLIFFSWSHPCHAMPNKCLKEFPFSMEDAPTTLEEYVNAKEDFQCYIKCTMEEINTFSNGEYRLENAKKRWENNPVTKNHIPQMEEIAKECAILKGTNECETAHLINICLLKNFIKAIPDLQRVYGIH</sequence>
<keyword evidence="1" id="KW-0732">Signal</keyword>
<dbReference type="VEuPathDB" id="VectorBase:MDOA016006"/>
<dbReference type="Gene3D" id="1.10.238.20">
    <property type="entry name" value="Pheromone/general odorant binding protein domain"/>
    <property type="match status" value="1"/>
</dbReference>
<accession>A0A1I8NJ67</accession>
<dbReference type="EnsemblMetazoa" id="MDOA016006-RA">
    <property type="protein sequence ID" value="MDOA016006-PA"/>
    <property type="gene ID" value="MDOA016006"/>
</dbReference>
<dbReference type="VEuPathDB" id="VectorBase:MDOMA2_011871"/>
<dbReference type="SUPFAM" id="SSF47565">
    <property type="entry name" value="Insect pheromone/odorant-binding proteins"/>
    <property type="match status" value="1"/>
</dbReference>
<dbReference type="InterPro" id="IPR006170">
    <property type="entry name" value="PBP/GOBP"/>
</dbReference>
<protein>
    <submittedName>
        <fullName evidence="2">Uncharacterized protein</fullName>
    </submittedName>
</protein>
<dbReference type="AlphaFoldDB" id="A0A1I8NJ67"/>
<reference evidence="2" key="1">
    <citation type="submission" date="2020-05" db="UniProtKB">
        <authorList>
            <consortium name="EnsemblMetazoa"/>
        </authorList>
    </citation>
    <scope>IDENTIFICATION</scope>
    <source>
        <strain evidence="2">Aabys</strain>
    </source>
</reference>
<feature type="chain" id="PRO_5044561825" evidence="1">
    <location>
        <begin position="23"/>
        <end position="137"/>
    </location>
</feature>
<name>A0A1I8NJ67_MUSDO</name>
<feature type="signal peptide" evidence="1">
    <location>
        <begin position="1"/>
        <end position="22"/>
    </location>
</feature>
<dbReference type="Pfam" id="PF01395">
    <property type="entry name" value="PBP_GOBP"/>
    <property type="match status" value="1"/>
</dbReference>